<dbReference type="EMBL" id="ADBJ01000002">
    <property type="protein sequence ID" value="EFA86607.1"/>
    <property type="molecule type" value="Genomic_DNA"/>
</dbReference>
<dbReference type="Proteomes" id="UP000001396">
    <property type="component" value="Unassembled WGS sequence"/>
</dbReference>
<dbReference type="AlphaFoldDB" id="D3AWD4"/>
<comment type="caution">
    <text evidence="1">The sequence shown here is derived from an EMBL/GenBank/DDBJ whole genome shotgun (WGS) entry which is preliminary data.</text>
</comment>
<reference evidence="1 2" key="1">
    <citation type="journal article" date="2011" name="Genome Res.">
        <title>Phylogeny-wide analysis of social amoeba genomes highlights ancient origins for complex intercellular communication.</title>
        <authorList>
            <person name="Heidel A.J."/>
            <person name="Lawal H.M."/>
            <person name="Felder M."/>
            <person name="Schilde C."/>
            <person name="Helps N.R."/>
            <person name="Tunggal B."/>
            <person name="Rivero F."/>
            <person name="John U."/>
            <person name="Schleicher M."/>
            <person name="Eichinger L."/>
            <person name="Platzer M."/>
            <person name="Noegel A.A."/>
            <person name="Schaap P."/>
            <person name="Gloeckner G."/>
        </authorList>
    </citation>
    <scope>NUCLEOTIDE SEQUENCE [LARGE SCALE GENOMIC DNA]</scope>
    <source>
        <strain evidence="2">ATCC 26659 / Pp 5 / PN500</strain>
    </source>
</reference>
<protein>
    <submittedName>
        <fullName evidence="1">Uncharacterized protein</fullName>
    </submittedName>
</protein>
<keyword evidence="2" id="KW-1185">Reference proteome</keyword>
<name>D3AWD4_HETP5</name>
<evidence type="ECO:0000313" key="1">
    <source>
        <dbReference type="EMBL" id="EFA86607.1"/>
    </source>
</evidence>
<gene>
    <name evidence="1" type="ORF">PPL_00408</name>
</gene>
<proteinExistence type="predicted"/>
<accession>D3AWD4</accession>
<evidence type="ECO:0000313" key="2">
    <source>
        <dbReference type="Proteomes" id="UP000001396"/>
    </source>
</evidence>
<sequence length="128" mass="14969">MPLLQRSLKVLVSYSIAMYKVPNYLIKILLSEYGLDDIDRLCFVFTSKQFYNHRDYYLNVNIKSESSISIFPWYAEKSMVYSHANQIDRLNQTKTTLEYLWMNEYTSGSGSIDISQPEKTQRLSATPT</sequence>
<dbReference type="InParanoid" id="D3AWD4"/>
<dbReference type="RefSeq" id="XP_020438712.1">
    <property type="nucleotide sequence ID" value="XM_020571438.1"/>
</dbReference>
<organism evidence="1 2">
    <name type="scientific">Heterostelium pallidum (strain ATCC 26659 / Pp 5 / PN500)</name>
    <name type="common">Cellular slime mold</name>
    <name type="synonym">Polysphondylium pallidum</name>
    <dbReference type="NCBI Taxonomy" id="670386"/>
    <lineage>
        <taxon>Eukaryota</taxon>
        <taxon>Amoebozoa</taxon>
        <taxon>Evosea</taxon>
        <taxon>Eumycetozoa</taxon>
        <taxon>Dictyostelia</taxon>
        <taxon>Acytosteliales</taxon>
        <taxon>Acytosteliaceae</taxon>
        <taxon>Heterostelium</taxon>
    </lineage>
</organism>
<dbReference type="GeneID" id="31355942"/>